<accession>A0ABR2KS20</accession>
<sequence>MDINEQTSIPRIDPKRIISSPGKTSCFDHIQYDTNSKTQEETLTNLNLTTDTVCNCNKHTSNNEVFLVEDDSIEELEELLKDLQYISQHPFFEYSDISDYELEDPSNLYLQETHYIEPFNQVHDENVESNVSHSIDSDISHSQQLYDI</sequence>
<evidence type="ECO:0000313" key="1">
    <source>
        <dbReference type="EMBL" id="KAK8893611.1"/>
    </source>
</evidence>
<organism evidence="1 2">
    <name type="scientific">Tritrichomonas musculus</name>
    <dbReference type="NCBI Taxonomy" id="1915356"/>
    <lineage>
        <taxon>Eukaryota</taxon>
        <taxon>Metamonada</taxon>
        <taxon>Parabasalia</taxon>
        <taxon>Tritrichomonadida</taxon>
        <taxon>Tritrichomonadidae</taxon>
        <taxon>Tritrichomonas</taxon>
    </lineage>
</organism>
<gene>
    <name evidence="1" type="ORF">M9Y10_022035</name>
</gene>
<proteinExistence type="predicted"/>
<evidence type="ECO:0000313" key="2">
    <source>
        <dbReference type="Proteomes" id="UP001470230"/>
    </source>
</evidence>
<comment type="caution">
    <text evidence="1">The sequence shown here is derived from an EMBL/GenBank/DDBJ whole genome shotgun (WGS) entry which is preliminary data.</text>
</comment>
<protein>
    <submittedName>
        <fullName evidence="1">Uncharacterized protein</fullName>
    </submittedName>
</protein>
<dbReference type="Proteomes" id="UP001470230">
    <property type="component" value="Unassembled WGS sequence"/>
</dbReference>
<reference evidence="1 2" key="1">
    <citation type="submission" date="2024-04" db="EMBL/GenBank/DDBJ databases">
        <title>Tritrichomonas musculus Genome.</title>
        <authorList>
            <person name="Alves-Ferreira E."/>
            <person name="Grigg M."/>
            <person name="Lorenzi H."/>
            <person name="Galac M."/>
        </authorList>
    </citation>
    <scope>NUCLEOTIDE SEQUENCE [LARGE SCALE GENOMIC DNA]</scope>
    <source>
        <strain evidence="1 2">EAF2021</strain>
    </source>
</reference>
<dbReference type="EMBL" id="JAPFFF010000003">
    <property type="protein sequence ID" value="KAK8893611.1"/>
    <property type="molecule type" value="Genomic_DNA"/>
</dbReference>
<keyword evidence="2" id="KW-1185">Reference proteome</keyword>
<name>A0ABR2KS20_9EUKA</name>